<dbReference type="OrthoDB" id="2366687at2759"/>
<dbReference type="EMBL" id="CAJVPZ010000722">
    <property type="protein sequence ID" value="CAG8474540.1"/>
    <property type="molecule type" value="Genomic_DNA"/>
</dbReference>
<sequence length="219" mass="24892">MAFIIAYMNRSSKGGNLYRMAFIIAYMNRSSKGGNLYRMTFIIAYMNRSSKGSNLCRMAFIIAYMNHSSKGGSLYRMAFIIAYMNRLSLGNLYRVAFIIAYMNRSSKALLFENDLTGNVVESELSEEQIISAHEVQNSTLDKAMSLSSSEAANSNENPEKRAKVSGGIEDGNALACRRKQWIDKIKLMIMMRDEINQLIKEYRNADDRDLIKLAYTESK</sequence>
<accession>A0A9N8W5P9</accession>
<dbReference type="Proteomes" id="UP000789396">
    <property type="component" value="Unassembled WGS sequence"/>
</dbReference>
<proteinExistence type="predicted"/>
<dbReference type="AlphaFoldDB" id="A0A9N8W5P9"/>
<reference evidence="2" key="1">
    <citation type="submission" date="2021-06" db="EMBL/GenBank/DDBJ databases">
        <authorList>
            <person name="Kallberg Y."/>
            <person name="Tangrot J."/>
            <person name="Rosling A."/>
        </authorList>
    </citation>
    <scope>NUCLEOTIDE SEQUENCE</scope>
    <source>
        <strain evidence="2">IN212</strain>
    </source>
</reference>
<protein>
    <submittedName>
        <fullName evidence="2">19589_t:CDS:1</fullName>
    </submittedName>
</protein>
<evidence type="ECO:0000313" key="3">
    <source>
        <dbReference type="Proteomes" id="UP000789396"/>
    </source>
</evidence>
<comment type="caution">
    <text evidence="2">The sequence shown here is derived from an EMBL/GenBank/DDBJ whole genome shotgun (WGS) entry which is preliminary data.</text>
</comment>
<keyword evidence="3" id="KW-1185">Reference proteome</keyword>
<evidence type="ECO:0000313" key="2">
    <source>
        <dbReference type="EMBL" id="CAG8474540.1"/>
    </source>
</evidence>
<gene>
    <name evidence="2" type="ORF">RFULGI_LOCUS1266</name>
</gene>
<feature type="region of interest" description="Disordered" evidence="1">
    <location>
        <begin position="146"/>
        <end position="165"/>
    </location>
</feature>
<feature type="compositionally biased region" description="Low complexity" evidence="1">
    <location>
        <begin position="146"/>
        <end position="156"/>
    </location>
</feature>
<feature type="non-terminal residue" evidence="2">
    <location>
        <position position="219"/>
    </location>
</feature>
<organism evidence="2 3">
    <name type="scientific">Racocetra fulgida</name>
    <dbReference type="NCBI Taxonomy" id="60492"/>
    <lineage>
        <taxon>Eukaryota</taxon>
        <taxon>Fungi</taxon>
        <taxon>Fungi incertae sedis</taxon>
        <taxon>Mucoromycota</taxon>
        <taxon>Glomeromycotina</taxon>
        <taxon>Glomeromycetes</taxon>
        <taxon>Diversisporales</taxon>
        <taxon>Gigasporaceae</taxon>
        <taxon>Racocetra</taxon>
    </lineage>
</organism>
<name>A0A9N8W5P9_9GLOM</name>
<evidence type="ECO:0000256" key="1">
    <source>
        <dbReference type="SAM" id="MobiDB-lite"/>
    </source>
</evidence>